<evidence type="ECO:0000313" key="3">
    <source>
        <dbReference type="EMBL" id="WOX55591.1"/>
    </source>
</evidence>
<sequence length="312" mass="34743">MVPALTEPDYLTAGPAALFSPPWGTHACLIYQHRRDLIDTLVPYLQSGFERDACCVWLTARPLQADAAQKVLARSVKDLDRRLKRGEIQILDARDWYLQDGRFSCSAALNNCIQKGIEAQKRGYEGLFLTGNISWLTGAEWDMFMEYETVVNQVIGNSRIAAICAYPLSACGARELLEVASTHRAAAIRQDGIWREVALGEETLPGEATRMAISQIEANIEQFATLADRIRHPLQLLMATADLSENEYSEVIRQQVQKIDAIVRQLDAGWAGSRAVREYLQNRDFTGGRTAPVTGSGPFPHPSGYPDSRRSF</sequence>
<evidence type="ECO:0000256" key="1">
    <source>
        <dbReference type="SAM" id="MobiDB-lite"/>
    </source>
</evidence>
<proteinExistence type="predicted"/>
<dbReference type="Proteomes" id="UP001626603">
    <property type="component" value="Chromosome"/>
</dbReference>
<dbReference type="AlphaFoldDB" id="A0ABD8A7U1"/>
<protein>
    <submittedName>
        <fullName evidence="3">MEDS domain-containing protein</fullName>
    </submittedName>
</protein>
<dbReference type="InterPro" id="IPR025847">
    <property type="entry name" value="MEDS_domain"/>
</dbReference>
<feature type="domain" description="MEDS" evidence="2">
    <location>
        <begin position="25"/>
        <end position="184"/>
    </location>
</feature>
<dbReference type="Pfam" id="PF14417">
    <property type="entry name" value="MEDS"/>
    <property type="match status" value="1"/>
</dbReference>
<accession>A0ABD8A7U1</accession>
<feature type="region of interest" description="Disordered" evidence="1">
    <location>
        <begin position="287"/>
        <end position="312"/>
    </location>
</feature>
<gene>
    <name evidence="3" type="ORF">R6Y95_08980</name>
</gene>
<reference evidence="3 4" key="1">
    <citation type="submission" date="2023-10" db="EMBL/GenBank/DDBJ databases">
        <title>The complete genome sequence of Methanoculleus palmolei DSM 4273.</title>
        <authorList>
            <person name="Lai S.-J."/>
            <person name="You Y.-T."/>
            <person name="Chen S.-C."/>
        </authorList>
    </citation>
    <scope>NUCLEOTIDE SEQUENCE [LARGE SCALE GENOMIC DNA]</scope>
    <source>
        <strain evidence="3 4">DSM 4273</strain>
    </source>
</reference>
<dbReference type="EMBL" id="CP137641">
    <property type="protein sequence ID" value="WOX55591.1"/>
    <property type="molecule type" value="Genomic_DNA"/>
</dbReference>
<name>A0ABD8A7U1_9EURY</name>
<organism evidence="3 4">
    <name type="scientific">Methanoculleus palmolei</name>
    <dbReference type="NCBI Taxonomy" id="72612"/>
    <lineage>
        <taxon>Archaea</taxon>
        <taxon>Methanobacteriati</taxon>
        <taxon>Methanobacteriota</taxon>
        <taxon>Stenosarchaea group</taxon>
        <taxon>Methanomicrobia</taxon>
        <taxon>Methanomicrobiales</taxon>
        <taxon>Methanomicrobiaceae</taxon>
        <taxon>Methanoculleus</taxon>
    </lineage>
</organism>
<evidence type="ECO:0000313" key="4">
    <source>
        <dbReference type="Proteomes" id="UP001626603"/>
    </source>
</evidence>
<evidence type="ECO:0000259" key="2">
    <source>
        <dbReference type="Pfam" id="PF14417"/>
    </source>
</evidence>
<keyword evidence="4" id="KW-1185">Reference proteome</keyword>